<evidence type="ECO:0000313" key="3">
    <source>
        <dbReference type="EMBL" id="QHV96165.1"/>
    </source>
</evidence>
<name>A0A6P1VTY8_9BACT</name>
<feature type="domain" description="Lipocalin-like" evidence="2">
    <location>
        <begin position="47"/>
        <end position="153"/>
    </location>
</feature>
<dbReference type="Pfam" id="PF13648">
    <property type="entry name" value="Lipocalin_4"/>
    <property type="match status" value="1"/>
</dbReference>
<protein>
    <recommendedName>
        <fullName evidence="2">Lipocalin-like domain-containing protein</fullName>
    </recommendedName>
</protein>
<evidence type="ECO:0000256" key="1">
    <source>
        <dbReference type="SAM" id="Phobius"/>
    </source>
</evidence>
<evidence type="ECO:0000313" key="4">
    <source>
        <dbReference type="Proteomes" id="UP000464577"/>
    </source>
</evidence>
<keyword evidence="1" id="KW-1133">Transmembrane helix</keyword>
<keyword evidence="1" id="KW-0812">Transmembrane</keyword>
<reference evidence="3 4" key="1">
    <citation type="submission" date="2019-11" db="EMBL/GenBank/DDBJ databases">
        <title>Spirosoma endbachense sp. nov., isolated from a natural salt meadow.</title>
        <authorList>
            <person name="Rojas J."/>
            <person name="Ambika Manirajan B."/>
            <person name="Ratering S."/>
            <person name="Suarez C."/>
            <person name="Geissler-Plaum R."/>
            <person name="Schnell S."/>
        </authorList>
    </citation>
    <scope>NUCLEOTIDE SEQUENCE [LARGE SCALE GENOMIC DNA]</scope>
    <source>
        <strain evidence="3 4">I-24</strain>
    </source>
</reference>
<keyword evidence="1" id="KW-0472">Membrane</keyword>
<dbReference type="Proteomes" id="UP000464577">
    <property type="component" value="Chromosome"/>
</dbReference>
<evidence type="ECO:0000259" key="2">
    <source>
        <dbReference type="Pfam" id="PF13648"/>
    </source>
</evidence>
<sequence>MAVVCENSLMNRYRLRHWSGCILILTMIGWLGSCRKDDSDAIKASSIEGSWTISAYKVDPAVDLLGNGQKTADLFIYYGAFLGDDVIKCVKQAKITFNAGGKITTTPIASCSTVREGPIEDGSNWTLTGSKLTIINSRSTKSYDAVVSSNTLKMSKAESDDFDGDGKLEPVVFILELIRL</sequence>
<feature type="transmembrane region" description="Helical" evidence="1">
    <location>
        <begin position="15"/>
        <end position="33"/>
    </location>
</feature>
<dbReference type="KEGG" id="senf:GJR95_14605"/>
<organism evidence="3 4">
    <name type="scientific">Spirosoma endbachense</name>
    <dbReference type="NCBI Taxonomy" id="2666025"/>
    <lineage>
        <taxon>Bacteria</taxon>
        <taxon>Pseudomonadati</taxon>
        <taxon>Bacteroidota</taxon>
        <taxon>Cytophagia</taxon>
        <taxon>Cytophagales</taxon>
        <taxon>Cytophagaceae</taxon>
        <taxon>Spirosoma</taxon>
    </lineage>
</organism>
<dbReference type="InterPro" id="IPR024311">
    <property type="entry name" value="Lipocalin-like"/>
</dbReference>
<gene>
    <name evidence="3" type="ORF">GJR95_14605</name>
</gene>
<accession>A0A6P1VTY8</accession>
<proteinExistence type="predicted"/>
<dbReference type="AlphaFoldDB" id="A0A6P1VTY8"/>
<dbReference type="EMBL" id="CP045997">
    <property type="protein sequence ID" value="QHV96165.1"/>
    <property type="molecule type" value="Genomic_DNA"/>
</dbReference>
<keyword evidence="4" id="KW-1185">Reference proteome</keyword>